<dbReference type="InterPro" id="IPR017819">
    <property type="entry name" value="Plasmid_partition_RepB"/>
</dbReference>
<dbReference type="Gene3D" id="3.90.1530.30">
    <property type="match status" value="1"/>
</dbReference>
<dbReference type="InterPro" id="IPR037972">
    <property type="entry name" value="RepB_N"/>
</dbReference>
<gene>
    <name evidence="4" type="ORF">NS226_10975</name>
</gene>
<dbReference type="Pfam" id="PF02195">
    <property type="entry name" value="ParB_N"/>
    <property type="match status" value="1"/>
</dbReference>
<dbReference type="Pfam" id="PF07506">
    <property type="entry name" value="RepB"/>
    <property type="match status" value="1"/>
</dbReference>
<dbReference type="SUPFAM" id="SSF110849">
    <property type="entry name" value="ParB/Sulfiredoxin"/>
    <property type="match status" value="1"/>
</dbReference>
<dbReference type="NCBIfam" id="TIGR00180">
    <property type="entry name" value="parB_part"/>
    <property type="match status" value="1"/>
</dbReference>
<dbReference type="Gene3D" id="1.10.10.2830">
    <property type="match status" value="1"/>
</dbReference>
<name>A0A175R7Y6_9HYPH</name>
<evidence type="ECO:0000256" key="1">
    <source>
        <dbReference type="ARBA" id="ARBA00006295"/>
    </source>
</evidence>
<dbReference type="GO" id="GO:0007059">
    <property type="term" value="P:chromosome segregation"/>
    <property type="evidence" value="ECO:0007669"/>
    <property type="project" value="TreeGrafter"/>
</dbReference>
<dbReference type="RefSeq" id="WP_058635037.1">
    <property type="nucleotide sequence ID" value="NZ_LDPZ01000021.1"/>
</dbReference>
<dbReference type="STRING" id="401562.NS365_01530"/>
<sequence length="331" mass="36244">MARKNLLGSLIGDRSDEEDARPTSEARAQYARRGATRSMMQTLDEMAEDSMLVMEGSVIVDLDPHALDASPYADRIGDDEEDFQALLGAIRESGQHSPILVRPHPVEPQRYVIVYGHRRAKVARALGISVRAIVKPLEDIAHVIAQGQENSARADLSFVEKALFARKLLRAGIGKDDVKKALTIDDTLLSRMLGIAESVPEAVLEAVGAAKGVGRDRWEAMKKALQNPRKAASVMEFLGSGTLSDTPPDQRFNVLLEQATKARVRHPASARLKSKTWTLAGSAVKVGTKDSGRSFTMAIKAKEASAFGEYISENLDRLYEDFRKTYDTPAS</sequence>
<protein>
    <submittedName>
        <fullName evidence="4">Chromosome partitioning protein ParB</fullName>
    </submittedName>
</protein>
<dbReference type="InterPro" id="IPR036086">
    <property type="entry name" value="ParB/Sulfiredoxin_sf"/>
</dbReference>
<feature type="region of interest" description="Disordered" evidence="2">
    <location>
        <begin position="1"/>
        <end position="35"/>
    </location>
</feature>
<evidence type="ECO:0000259" key="3">
    <source>
        <dbReference type="SMART" id="SM00470"/>
    </source>
</evidence>
<reference evidence="4 5" key="1">
    <citation type="journal article" date="2016" name="Front. Microbiol.">
        <title>Genomic Resource of Rice Seed Associated Bacteria.</title>
        <authorList>
            <person name="Midha S."/>
            <person name="Bansal K."/>
            <person name="Sharma S."/>
            <person name="Kumar N."/>
            <person name="Patil P.P."/>
            <person name="Chaudhry V."/>
            <person name="Patil P.B."/>
        </authorList>
    </citation>
    <scope>NUCLEOTIDE SEQUENCE [LARGE SCALE GENOMIC DNA]</scope>
    <source>
        <strain evidence="4 5">NS226</strain>
    </source>
</reference>
<dbReference type="SUPFAM" id="SSF109709">
    <property type="entry name" value="KorB DNA-binding domain-like"/>
    <property type="match status" value="1"/>
</dbReference>
<comment type="similarity">
    <text evidence="1">Belongs to the ParB family.</text>
</comment>
<dbReference type="OrthoDB" id="7908920at2"/>
<dbReference type="Proteomes" id="UP000078272">
    <property type="component" value="Unassembled WGS sequence"/>
</dbReference>
<accession>A0A175R7Y6</accession>
<dbReference type="PANTHER" id="PTHR33375">
    <property type="entry name" value="CHROMOSOME-PARTITIONING PROTEIN PARB-RELATED"/>
    <property type="match status" value="1"/>
</dbReference>
<dbReference type="NCBIfam" id="TIGR03454">
    <property type="entry name" value="partition_RepB"/>
    <property type="match status" value="1"/>
</dbReference>
<comment type="caution">
    <text evidence="4">The sequence shown here is derived from an EMBL/GenBank/DDBJ whole genome shotgun (WGS) entry which is preliminary data.</text>
</comment>
<dbReference type="EMBL" id="LDPZ01000021">
    <property type="protein sequence ID" value="KTQ95654.1"/>
    <property type="molecule type" value="Genomic_DNA"/>
</dbReference>
<dbReference type="PANTHER" id="PTHR33375:SF1">
    <property type="entry name" value="CHROMOSOME-PARTITIONING PROTEIN PARB-RELATED"/>
    <property type="match status" value="1"/>
</dbReference>
<dbReference type="GO" id="GO:0003677">
    <property type="term" value="F:DNA binding"/>
    <property type="evidence" value="ECO:0007669"/>
    <property type="project" value="InterPro"/>
</dbReference>
<dbReference type="SMART" id="SM00470">
    <property type="entry name" value="ParB"/>
    <property type="match status" value="1"/>
</dbReference>
<organism evidence="4 5">
    <name type="scientific">Aureimonas ureilytica</name>
    <dbReference type="NCBI Taxonomy" id="401562"/>
    <lineage>
        <taxon>Bacteria</taxon>
        <taxon>Pseudomonadati</taxon>
        <taxon>Pseudomonadota</taxon>
        <taxon>Alphaproteobacteria</taxon>
        <taxon>Hyphomicrobiales</taxon>
        <taxon>Aurantimonadaceae</taxon>
        <taxon>Aureimonas</taxon>
    </lineage>
</organism>
<evidence type="ECO:0000313" key="5">
    <source>
        <dbReference type="Proteomes" id="UP000078272"/>
    </source>
</evidence>
<dbReference type="InterPro" id="IPR011111">
    <property type="entry name" value="Plasmid_RepB"/>
</dbReference>
<evidence type="ECO:0000313" key="4">
    <source>
        <dbReference type="EMBL" id="KTQ95654.1"/>
    </source>
</evidence>
<dbReference type="PATRIC" id="fig|401562.3.peg.1699"/>
<dbReference type="AlphaFoldDB" id="A0A175R7Y6"/>
<evidence type="ECO:0000256" key="2">
    <source>
        <dbReference type="SAM" id="MobiDB-lite"/>
    </source>
</evidence>
<dbReference type="InterPro" id="IPR003115">
    <property type="entry name" value="ParB_N"/>
</dbReference>
<feature type="domain" description="ParB-like N-terminal" evidence="3">
    <location>
        <begin position="60"/>
        <end position="151"/>
    </location>
</feature>
<dbReference type="GO" id="GO:0005694">
    <property type="term" value="C:chromosome"/>
    <property type="evidence" value="ECO:0007669"/>
    <property type="project" value="TreeGrafter"/>
</dbReference>
<dbReference type="CDD" id="cd16405">
    <property type="entry name" value="RepB_like_N"/>
    <property type="match status" value="1"/>
</dbReference>
<proteinExistence type="inferred from homology"/>
<dbReference type="InterPro" id="IPR004437">
    <property type="entry name" value="ParB/RepB/Spo0J"/>
</dbReference>
<dbReference type="InterPro" id="IPR050336">
    <property type="entry name" value="Chromosome_partition/occlusion"/>
</dbReference>